<dbReference type="Pfam" id="PF00544">
    <property type="entry name" value="Pectate_lyase_4"/>
    <property type="match status" value="2"/>
</dbReference>
<evidence type="ECO:0000256" key="4">
    <source>
        <dbReference type="ARBA" id="ARBA00012272"/>
    </source>
</evidence>
<dbReference type="PANTHER" id="PTHR31683:SF11">
    <property type="entry name" value="PECTATE LYASE"/>
    <property type="match status" value="1"/>
</dbReference>
<name>A0AAV7H3S5_DENCH</name>
<keyword evidence="10" id="KW-0812">Transmembrane</keyword>
<dbReference type="InterPro" id="IPR012334">
    <property type="entry name" value="Pectin_lyas_fold"/>
</dbReference>
<feature type="transmembrane region" description="Helical" evidence="10">
    <location>
        <begin position="897"/>
        <end position="915"/>
    </location>
</feature>
<feature type="domain" description="Pectate lyase" evidence="11">
    <location>
        <begin position="573"/>
        <end position="770"/>
    </location>
</feature>
<dbReference type="Gene3D" id="2.160.20.10">
    <property type="entry name" value="Single-stranded right-handed beta-helix, Pectin lyase-like"/>
    <property type="match status" value="2"/>
</dbReference>
<dbReference type="PANTHER" id="PTHR31683">
    <property type="entry name" value="PECTATE LYASE 18-RELATED"/>
    <property type="match status" value="1"/>
</dbReference>
<comment type="similarity">
    <text evidence="3 9">Belongs to the polysaccharide lyase 1 family.</text>
</comment>
<accession>A0AAV7H3S5</accession>
<evidence type="ECO:0000259" key="11">
    <source>
        <dbReference type="SMART" id="SM00656"/>
    </source>
</evidence>
<dbReference type="PRINTS" id="PR00807">
    <property type="entry name" value="AMBALLERGEN"/>
</dbReference>
<keyword evidence="5 9" id="KW-0479">Metal-binding</keyword>
<feature type="signal peptide" evidence="9">
    <location>
        <begin position="1"/>
        <end position="16"/>
    </location>
</feature>
<dbReference type="SUPFAM" id="SSF51126">
    <property type="entry name" value="Pectin lyase-like"/>
    <property type="match status" value="2"/>
</dbReference>
<gene>
    <name evidence="12" type="ORF">IEQ34_007534</name>
</gene>
<dbReference type="GO" id="GO:0046872">
    <property type="term" value="F:metal ion binding"/>
    <property type="evidence" value="ECO:0007669"/>
    <property type="project" value="UniProtKB-KW"/>
</dbReference>
<evidence type="ECO:0000256" key="10">
    <source>
        <dbReference type="SAM" id="Phobius"/>
    </source>
</evidence>
<evidence type="ECO:0000256" key="6">
    <source>
        <dbReference type="ARBA" id="ARBA00022729"/>
    </source>
</evidence>
<dbReference type="SMART" id="SM00656">
    <property type="entry name" value="Amb_all"/>
    <property type="match status" value="2"/>
</dbReference>
<comment type="catalytic activity">
    <reaction evidence="1 9">
        <text>Eliminative cleavage of (1-&gt;4)-alpha-D-galacturonan to give oligosaccharides with 4-deoxy-alpha-D-galact-4-enuronosyl groups at their non-reducing ends.</text>
        <dbReference type="EC" id="4.2.2.2"/>
    </reaction>
</comment>
<comment type="pathway">
    <text evidence="2 9">Glycan metabolism; pectin degradation; 2-dehydro-3-deoxy-D-gluconate from pectin: step 2/5.</text>
</comment>
<evidence type="ECO:0000313" key="13">
    <source>
        <dbReference type="Proteomes" id="UP000775213"/>
    </source>
</evidence>
<dbReference type="InterPro" id="IPR002022">
    <property type="entry name" value="Pec_lyase"/>
</dbReference>
<evidence type="ECO:0000256" key="5">
    <source>
        <dbReference type="ARBA" id="ARBA00022723"/>
    </source>
</evidence>
<feature type="domain" description="Pectate lyase" evidence="11">
    <location>
        <begin position="115"/>
        <end position="312"/>
    </location>
</feature>
<evidence type="ECO:0000256" key="9">
    <source>
        <dbReference type="RuleBase" id="RU361123"/>
    </source>
</evidence>
<dbReference type="FunFam" id="2.160.20.10:FF:000009">
    <property type="entry name" value="Pectate lyase"/>
    <property type="match status" value="1"/>
</dbReference>
<keyword evidence="6 9" id="KW-0732">Signal</keyword>
<protein>
    <recommendedName>
        <fullName evidence="4 9">Pectate lyase</fullName>
        <ecNumber evidence="4 9">4.2.2.2</ecNumber>
    </recommendedName>
</protein>
<evidence type="ECO:0000256" key="1">
    <source>
        <dbReference type="ARBA" id="ARBA00000695"/>
    </source>
</evidence>
<dbReference type="InterPro" id="IPR045032">
    <property type="entry name" value="PEL"/>
</dbReference>
<evidence type="ECO:0000256" key="2">
    <source>
        <dbReference type="ARBA" id="ARBA00005220"/>
    </source>
</evidence>
<evidence type="ECO:0000256" key="8">
    <source>
        <dbReference type="ARBA" id="ARBA00023239"/>
    </source>
</evidence>
<dbReference type="InterPro" id="IPR011050">
    <property type="entry name" value="Pectin_lyase_fold/virulence"/>
</dbReference>
<organism evidence="12 13">
    <name type="scientific">Dendrobium chrysotoxum</name>
    <name type="common">Orchid</name>
    <dbReference type="NCBI Taxonomy" id="161865"/>
    <lineage>
        <taxon>Eukaryota</taxon>
        <taxon>Viridiplantae</taxon>
        <taxon>Streptophyta</taxon>
        <taxon>Embryophyta</taxon>
        <taxon>Tracheophyta</taxon>
        <taxon>Spermatophyta</taxon>
        <taxon>Magnoliopsida</taxon>
        <taxon>Liliopsida</taxon>
        <taxon>Asparagales</taxon>
        <taxon>Orchidaceae</taxon>
        <taxon>Epidendroideae</taxon>
        <taxon>Malaxideae</taxon>
        <taxon>Dendrobiinae</taxon>
        <taxon>Dendrobium</taxon>
    </lineage>
</organism>
<keyword evidence="7 9" id="KW-0106">Calcium</keyword>
<feature type="chain" id="PRO_5043108318" description="Pectate lyase" evidence="9">
    <location>
        <begin position="17"/>
        <end position="917"/>
    </location>
</feature>
<evidence type="ECO:0000313" key="12">
    <source>
        <dbReference type="EMBL" id="KAH0462952.1"/>
    </source>
</evidence>
<dbReference type="GO" id="GO:0030570">
    <property type="term" value="F:pectate lyase activity"/>
    <property type="evidence" value="ECO:0007669"/>
    <property type="project" value="UniProtKB-EC"/>
</dbReference>
<keyword evidence="10" id="KW-0472">Membrane</keyword>
<dbReference type="AlphaFoldDB" id="A0AAV7H3S5"/>
<comment type="caution">
    <text evidence="12">The sequence shown here is derived from an EMBL/GenBank/DDBJ whole genome shotgun (WGS) entry which is preliminary data.</text>
</comment>
<dbReference type="EMBL" id="JAGFBR010000008">
    <property type="protein sequence ID" value="KAH0462952.1"/>
    <property type="molecule type" value="Genomic_DNA"/>
</dbReference>
<comment type="cofactor">
    <cofactor evidence="9">
        <name>Ca(2+)</name>
        <dbReference type="ChEBI" id="CHEBI:29108"/>
    </cofactor>
    <text evidence="9">Binds 1 Ca(2+) ion. Required for its activity.</text>
</comment>
<dbReference type="Proteomes" id="UP000775213">
    <property type="component" value="Unassembled WGS sequence"/>
</dbReference>
<sequence length="917" mass="98550">MLLPLLLLLLLPASSPQPLLEPNSSQPNPNPISASHPFQCLTGNPIDDCWLCSPADRFRLADCAIGFGRSAIGGKNGRLYTVTDPSDSDPANPIPGTLRHAAIQFSPLWIIFSTSMSIQLNQELLVNSFKTIDGRGVEVHIAGGACIAIKNVSNVIIHNLHIHDCIPAGDAVIRSSPIEAEHHGKSDGDGISIISSQDIWVDHCSLSSCADGLIDVTRGSTRVTISNNFFSRHDKVMLLGHSDDYTGDSEMQVTVAYNRFGEKLVQRMPRCRHGYFHVVNNDYTEWEMYAVGGSANPTINSQGNRYTAPADPNNKEVTKRIDTAEEQWSSWNWRSDGDIMANGAFFVPSGDGSAAMYEKASSVEAKPAELIDQLTLNAGVLGRLTRDDGGQIIGGGGGGGGGLGDSKFPGMGCIHLLKHHKYPIQLPPKPLPFLHSTITKMLLPIIFLLLLLPPPSHPLLPPNSSHPDPDSVALDLLHQIALSRRLALADPSQCLTGNPIDDCLLCSPTDWRTDRFHLADCSIGFGRSALGGKNGLIYTVTDPSDSDPANPLPGTLRHAAIQSSPLWIIFASSMSIHLNEELLVNSFKTIDGRGANVHIAGGACITLQYVSNVIIHNLHIHDCVPAGNAIVRSSPTHAGFRGRSDGDGISIFSGRDIWIDHCALSNCADGLIDAIMGSTAITISNSYFSRHNEVMLMGHRDDYLPDSGMQITIAFNRFGEKLVQRMPRCRHGYFHIVNNDYTEWEMYAIGGSANPTINSQGNRYIAPPDPNAKEVTKRIETDEEEWNGWNWRTEGDIMVNGAFFVPSGEGLAALYDKASSVEPKSAQFIDELTRNAGVLGGPRDNGGQISGAYPGASEGGFAAGGGGMAIDGGGGGGASGFLGMVFGGGARPLPSGFLLLLPLFVIFFFSSMYLYPS</sequence>
<evidence type="ECO:0000256" key="3">
    <source>
        <dbReference type="ARBA" id="ARBA00010980"/>
    </source>
</evidence>
<keyword evidence="10" id="KW-1133">Transmembrane helix</keyword>
<dbReference type="EC" id="4.2.2.2" evidence="4 9"/>
<evidence type="ECO:0000256" key="7">
    <source>
        <dbReference type="ARBA" id="ARBA00022837"/>
    </source>
</evidence>
<dbReference type="InterPro" id="IPR018082">
    <property type="entry name" value="AmbAllergen"/>
</dbReference>
<proteinExistence type="inferred from homology"/>
<keyword evidence="13" id="KW-1185">Reference proteome</keyword>
<reference evidence="12 13" key="1">
    <citation type="journal article" date="2021" name="Hortic Res">
        <title>Chromosome-scale assembly of the Dendrobium chrysotoxum genome enhances the understanding of orchid evolution.</title>
        <authorList>
            <person name="Zhang Y."/>
            <person name="Zhang G.Q."/>
            <person name="Zhang D."/>
            <person name="Liu X.D."/>
            <person name="Xu X.Y."/>
            <person name="Sun W.H."/>
            <person name="Yu X."/>
            <person name="Zhu X."/>
            <person name="Wang Z.W."/>
            <person name="Zhao X."/>
            <person name="Zhong W.Y."/>
            <person name="Chen H."/>
            <person name="Yin W.L."/>
            <person name="Huang T."/>
            <person name="Niu S.C."/>
            <person name="Liu Z.J."/>
        </authorList>
    </citation>
    <scope>NUCLEOTIDE SEQUENCE [LARGE SCALE GENOMIC DNA]</scope>
    <source>
        <strain evidence="12">Lindl</strain>
    </source>
</reference>
<keyword evidence="8 9" id="KW-0456">Lyase</keyword>